<name>A0AAF0CHD2_9PROT</name>
<dbReference type="InterPro" id="IPR016152">
    <property type="entry name" value="PTrfase/Anion_transptr"/>
</dbReference>
<dbReference type="CDD" id="cd00211">
    <property type="entry name" value="PTS_IIA_fru"/>
    <property type="match status" value="1"/>
</dbReference>
<dbReference type="Pfam" id="PF00359">
    <property type="entry name" value="PTS_EIIA_2"/>
    <property type="match status" value="1"/>
</dbReference>
<protein>
    <submittedName>
        <fullName evidence="2">PTS IIA-like nitrogen regulatory protein PtsN</fullName>
    </submittedName>
</protein>
<dbReference type="InterPro" id="IPR051541">
    <property type="entry name" value="PTS_SugarTrans_NitroReg"/>
</dbReference>
<dbReference type="Gene3D" id="3.40.930.10">
    <property type="entry name" value="Mannitol-specific EII, Chain A"/>
    <property type="match status" value="1"/>
</dbReference>
<dbReference type="GO" id="GO:0008982">
    <property type="term" value="F:protein-N(PI)-phosphohistidine-sugar phosphotransferase activity"/>
    <property type="evidence" value="ECO:0007669"/>
    <property type="project" value="InterPro"/>
</dbReference>
<reference evidence="2" key="1">
    <citation type="submission" date="2023-02" db="EMBL/GenBank/DDBJ databases">
        <title>Genome sequence of Hyphococcus flavus.</title>
        <authorList>
            <person name="Rong J.-C."/>
            <person name="Zhao Q."/>
            <person name="Yi M."/>
            <person name="Wu J.-Y."/>
        </authorList>
    </citation>
    <scope>NUCLEOTIDE SEQUENCE</scope>
    <source>
        <strain evidence="2">MCCC 1K03223</strain>
    </source>
</reference>
<sequence>MSCVSVMGLDDLLSPQGVIHNLRARCKREALQALAEAASRLVNRPATEIMETLLEREQLGSTGVGDGVALPHGKIEGLNKIVGVMAQLETPVSFDAVDDQPVDLIFVLLAPANATAAHLKALAKVSRLLRDSDARNALRGADTAEALFAIATSDQKHFAA</sequence>
<dbReference type="PROSITE" id="PS51094">
    <property type="entry name" value="PTS_EIIA_TYPE_2"/>
    <property type="match status" value="1"/>
</dbReference>
<dbReference type="NCBIfam" id="TIGR01419">
    <property type="entry name" value="nitro_reg_IIA"/>
    <property type="match status" value="1"/>
</dbReference>
<dbReference type="Proteomes" id="UP001214043">
    <property type="component" value="Chromosome"/>
</dbReference>
<dbReference type="PROSITE" id="PS00372">
    <property type="entry name" value="PTS_EIIA_TYPE_2_HIS"/>
    <property type="match status" value="1"/>
</dbReference>
<gene>
    <name evidence="2" type="primary">ptsN</name>
    <name evidence="2" type="ORF">PUV54_01025</name>
</gene>
<dbReference type="SUPFAM" id="SSF55804">
    <property type="entry name" value="Phoshotransferase/anion transport protein"/>
    <property type="match status" value="1"/>
</dbReference>
<keyword evidence="3" id="KW-1185">Reference proteome</keyword>
<proteinExistence type="predicted"/>
<dbReference type="GO" id="GO:0030295">
    <property type="term" value="F:protein kinase activator activity"/>
    <property type="evidence" value="ECO:0007669"/>
    <property type="project" value="TreeGrafter"/>
</dbReference>
<evidence type="ECO:0000313" key="3">
    <source>
        <dbReference type="Proteomes" id="UP001214043"/>
    </source>
</evidence>
<organism evidence="2 3">
    <name type="scientific">Hyphococcus flavus</name>
    <dbReference type="NCBI Taxonomy" id="1866326"/>
    <lineage>
        <taxon>Bacteria</taxon>
        <taxon>Pseudomonadati</taxon>
        <taxon>Pseudomonadota</taxon>
        <taxon>Alphaproteobacteria</taxon>
        <taxon>Parvularculales</taxon>
        <taxon>Parvularculaceae</taxon>
        <taxon>Hyphococcus</taxon>
    </lineage>
</organism>
<dbReference type="GO" id="GO:0009401">
    <property type="term" value="P:phosphoenolpyruvate-dependent sugar phosphotransferase system"/>
    <property type="evidence" value="ECO:0007669"/>
    <property type="project" value="InterPro"/>
</dbReference>
<evidence type="ECO:0000259" key="1">
    <source>
        <dbReference type="PROSITE" id="PS51094"/>
    </source>
</evidence>
<dbReference type="InterPro" id="IPR002178">
    <property type="entry name" value="PTS_EIIA_type-2_dom"/>
</dbReference>
<dbReference type="KEGG" id="hfl:PUV54_01025"/>
<feature type="domain" description="PTS EIIA type-2" evidence="1">
    <location>
        <begin position="11"/>
        <end position="154"/>
    </location>
</feature>
<accession>A0AAF0CHD2</accession>
<dbReference type="PANTHER" id="PTHR47738:SF1">
    <property type="entry name" value="NITROGEN REGULATORY PROTEIN"/>
    <property type="match status" value="1"/>
</dbReference>
<evidence type="ECO:0000313" key="2">
    <source>
        <dbReference type="EMBL" id="WDI31767.1"/>
    </source>
</evidence>
<dbReference type="AlphaFoldDB" id="A0AAF0CHD2"/>
<dbReference type="EMBL" id="CP118166">
    <property type="protein sequence ID" value="WDI31767.1"/>
    <property type="molecule type" value="Genomic_DNA"/>
</dbReference>
<dbReference type="InterPro" id="IPR006320">
    <property type="entry name" value="PTS_Nitro_regul"/>
</dbReference>
<dbReference type="PANTHER" id="PTHR47738">
    <property type="entry name" value="PTS SYSTEM FRUCTOSE-LIKE EIIA COMPONENT-RELATED"/>
    <property type="match status" value="1"/>
</dbReference>